<proteinExistence type="predicted"/>
<dbReference type="EMBL" id="JBHTIR010001352">
    <property type="protein sequence ID" value="MFD0852443.1"/>
    <property type="molecule type" value="Genomic_DNA"/>
</dbReference>
<reference evidence="3" key="1">
    <citation type="journal article" date="2019" name="Int. J. Syst. Evol. Microbiol.">
        <title>The Global Catalogue of Microorganisms (GCM) 10K type strain sequencing project: providing services to taxonomists for standard genome sequencing and annotation.</title>
        <authorList>
            <consortium name="The Broad Institute Genomics Platform"/>
            <consortium name="The Broad Institute Genome Sequencing Center for Infectious Disease"/>
            <person name="Wu L."/>
            <person name="Ma J."/>
        </authorList>
    </citation>
    <scope>NUCLEOTIDE SEQUENCE [LARGE SCALE GENOMIC DNA]</scope>
    <source>
        <strain evidence="3">JCM 31696</strain>
    </source>
</reference>
<evidence type="ECO:0000313" key="2">
    <source>
        <dbReference type="EMBL" id="MFD0852443.1"/>
    </source>
</evidence>
<organism evidence="2 3">
    <name type="scientific">Actinomadura adrarensis</name>
    <dbReference type="NCBI Taxonomy" id="1819600"/>
    <lineage>
        <taxon>Bacteria</taxon>
        <taxon>Bacillati</taxon>
        <taxon>Actinomycetota</taxon>
        <taxon>Actinomycetes</taxon>
        <taxon>Streptosporangiales</taxon>
        <taxon>Thermomonosporaceae</taxon>
        <taxon>Actinomadura</taxon>
    </lineage>
</organism>
<dbReference type="SUPFAM" id="SSF56349">
    <property type="entry name" value="DNA breaking-rejoining enzymes"/>
    <property type="match status" value="1"/>
</dbReference>
<gene>
    <name evidence="2" type="ORF">ACFQ07_09430</name>
</gene>
<accession>A0ABW3CDT8</accession>
<keyword evidence="3" id="KW-1185">Reference proteome</keyword>
<keyword evidence="1" id="KW-0238">DNA-binding</keyword>
<feature type="non-terminal residue" evidence="2">
    <location>
        <position position="198"/>
    </location>
</feature>
<dbReference type="InterPro" id="IPR010998">
    <property type="entry name" value="Integrase_recombinase_N"/>
</dbReference>
<name>A0ABW3CDT8_9ACTN</name>
<comment type="caution">
    <text evidence="2">The sequence shown here is derived from an EMBL/GenBank/DDBJ whole genome shotgun (WGS) entry which is preliminary data.</text>
</comment>
<evidence type="ECO:0000256" key="1">
    <source>
        <dbReference type="ARBA" id="ARBA00023125"/>
    </source>
</evidence>
<sequence length="198" mass="22880">DGFPFTRERDALVAAEDKEAEVRGLVAEWRDLVKGHVEPQVDGISWDEWLRLLEGMRRVVNGGRDPLAGLVTFRQWVEETWLPAQDLEDSSLIAYRQHLRLRIYPEFENDPVGTITSPHRVRAWEIRLRKRYADNTVSNTRNLLATILSDLVAEGLLKVNPAAKRRGRGKVSERRLERDRTPRQWATPLQVLLLAERA</sequence>
<dbReference type="Proteomes" id="UP001597083">
    <property type="component" value="Unassembled WGS sequence"/>
</dbReference>
<dbReference type="InterPro" id="IPR011010">
    <property type="entry name" value="DNA_brk_join_enz"/>
</dbReference>
<feature type="non-terminal residue" evidence="2">
    <location>
        <position position="1"/>
    </location>
</feature>
<evidence type="ECO:0000313" key="3">
    <source>
        <dbReference type="Proteomes" id="UP001597083"/>
    </source>
</evidence>
<protein>
    <recommendedName>
        <fullName evidence="4">Core-binding (CB) domain-containing protein</fullName>
    </recommendedName>
</protein>
<evidence type="ECO:0008006" key="4">
    <source>
        <dbReference type="Google" id="ProtNLM"/>
    </source>
</evidence>
<dbReference type="Gene3D" id="1.10.150.130">
    <property type="match status" value="1"/>
</dbReference>